<dbReference type="OrthoDB" id="2266792at2"/>
<evidence type="ECO:0000313" key="4">
    <source>
        <dbReference type="Proteomes" id="UP000030643"/>
    </source>
</evidence>
<name>A0A069CWC0_WEIOS</name>
<dbReference type="Proteomes" id="UP000030643">
    <property type="component" value="Unassembled WGS sequence"/>
</dbReference>
<dbReference type="InterPro" id="IPR012337">
    <property type="entry name" value="RNaseH-like_sf"/>
</dbReference>
<dbReference type="InterPro" id="IPR001584">
    <property type="entry name" value="Integrase_cat-core"/>
</dbReference>
<reference evidence="4" key="1">
    <citation type="journal article" date="2014" name="Genome Announc.">
        <title>Draft genome sequence of Weissella oryzae SG25T, isolated from fermented rice grains.</title>
        <authorList>
            <person name="Tanizawa Y."/>
            <person name="Fujisawa T."/>
            <person name="Mochizuki T."/>
            <person name="Kaminuma E."/>
            <person name="Suzuki Y."/>
            <person name="Nakamura Y."/>
            <person name="Tohno M."/>
        </authorList>
    </citation>
    <scope>NUCLEOTIDE SEQUENCE [LARGE SCALE GENOMIC DNA]</scope>
    <source>
        <strain evidence="4">DSM 25784 / JCM 18191 / LMG 30913 / SG25</strain>
    </source>
</reference>
<dbReference type="InterPro" id="IPR053392">
    <property type="entry name" value="Transposase_IS30-like"/>
</dbReference>
<dbReference type="Pfam" id="PF13936">
    <property type="entry name" value="HTH_38"/>
    <property type="match status" value="1"/>
</dbReference>
<keyword evidence="1" id="KW-0233">DNA recombination</keyword>
<dbReference type="Gene3D" id="3.30.420.10">
    <property type="entry name" value="Ribonuclease H-like superfamily/Ribonuclease H"/>
    <property type="match status" value="1"/>
</dbReference>
<dbReference type="Pfam" id="PF00665">
    <property type="entry name" value="rve"/>
    <property type="match status" value="1"/>
</dbReference>
<feature type="domain" description="Integrase catalytic" evidence="2">
    <location>
        <begin position="174"/>
        <end position="343"/>
    </location>
</feature>
<dbReference type="PANTHER" id="PTHR10948:SF23">
    <property type="entry name" value="TRANSPOSASE INSI FOR INSERTION SEQUENCE ELEMENT IS30A-RELATED"/>
    <property type="match status" value="1"/>
</dbReference>
<dbReference type="NCBIfam" id="NF033563">
    <property type="entry name" value="transpos_IS30"/>
    <property type="match status" value="1"/>
</dbReference>
<dbReference type="GO" id="GO:0005829">
    <property type="term" value="C:cytosol"/>
    <property type="evidence" value="ECO:0007669"/>
    <property type="project" value="TreeGrafter"/>
</dbReference>
<dbReference type="InterPro" id="IPR051917">
    <property type="entry name" value="Transposase-Integrase"/>
</dbReference>
<gene>
    <name evidence="3" type="ORF">WOSG25_110010</name>
</gene>
<dbReference type="GO" id="GO:0015074">
    <property type="term" value="P:DNA integration"/>
    <property type="evidence" value="ECO:0007669"/>
    <property type="project" value="InterPro"/>
</dbReference>
<dbReference type="GO" id="GO:0006310">
    <property type="term" value="P:DNA recombination"/>
    <property type="evidence" value="ECO:0007669"/>
    <property type="project" value="UniProtKB-KW"/>
</dbReference>
<dbReference type="AlphaFoldDB" id="A0A069CWC0"/>
<dbReference type="EMBL" id="DF820494">
    <property type="protein sequence ID" value="GAK31523.1"/>
    <property type="molecule type" value="Genomic_DNA"/>
</dbReference>
<dbReference type="InterPro" id="IPR025246">
    <property type="entry name" value="IS30-like_HTH"/>
</dbReference>
<evidence type="ECO:0000259" key="2">
    <source>
        <dbReference type="PROSITE" id="PS50994"/>
    </source>
</evidence>
<dbReference type="InterPro" id="IPR036397">
    <property type="entry name" value="RNaseH_sf"/>
</dbReference>
<organism evidence="3 4">
    <name type="scientific">Weissella oryzae (strain DSM 25784 / JCM 18191 / LMG 30913 / SG25)</name>
    <dbReference type="NCBI Taxonomy" id="1329250"/>
    <lineage>
        <taxon>Bacteria</taxon>
        <taxon>Bacillati</taxon>
        <taxon>Bacillota</taxon>
        <taxon>Bacilli</taxon>
        <taxon>Lactobacillales</taxon>
        <taxon>Lactobacillaceae</taxon>
        <taxon>Weissella</taxon>
    </lineage>
</organism>
<dbReference type="PROSITE" id="PS50994">
    <property type="entry name" value="INTEGRASE"/>
    <property type="match status" value="1"/>
</dbReference>
<proteinExistence type="predicted"/>
<dbReference type="GO" id="GO:0003676">
    <property type="term" value="F:nucleic acid binding"/>
    <property type="evidence" value="ECO:0007669"/>
    <property type="project" value="InterPro"/>
</dbReference>
<evidence type="ECO:0000313" key="3">
    <source>
        <dbReference type="EMBL" id="GAK31523.1"/>
    </source>
</evidence>
<protein>
    <submittedName>
        <fullName evidence="3">IS30 family transposas</fullName>
    </submittedName>
</protein>
<dbReference type="eggNOG" id="COG2826">
    <property type="taxonomic scope" value="Bacteria"/>
</dbReference>
<dbReference type="GO" id="GO:0004803">
    <property type="term" value="F:transposase activity"/>
    <property type="evidence" value="ECO:0007669"/>
    <property type="project" value="TreeGrafter"/>
</dbReference>
<sequence>MSKSKQQLTFEDRIKIETLLKEDRTLAYIAEKVDKDRSTLTREIRRATTGNPNEKTPTRFLKFMYTAREGQYIVDKHVRRAGRHSSLNSYKTKVLQREIHQRHYTPGAVVARHPKLFSNSTIIYTWINRKKIPNVTYHDLPMQGKRFKRSIVKNMYKSQREKNKKTKLAELFSINDRPDIINNRTEFGHWEMDGVEGRKGGGKSLLITLVERKSRFQVAVKAKSKQATDILAALESVNERYGKYIKSITCDNGHEFINSLVTGFILNKFGSLYIANSYAPYERGTNERTNRNLRAPWYFPKGTSFNKVSQERVDEVTEEINDKPLTHVFSNGQSPMRMFRKYVRELNKKQRLSNAF</sequence>
<evidence type="ECO:0000256" key="1">
    <source>
        <dbReference type="ARBA" id="ARBA00023172"/>
    </source>
</evidence>
<dbReference type="PANTHER" id="PTHR10948">
    <property type="entry name" value="TRANSPOSASE"/>
    <property type="match status" value="1"/>
</dbReference>
<keyword evidence="4" id="KW-1185">Reference proteome</keyword>
<dbReference type="RefSeq" id="WP_052348595.1">
    <property type="nucleotide sequence ID" value="NZ_DF820494.1"/>
</dbReference>
<dbReference type="GO" id="GO:0032196">
    <property type="term" value="P:transposition"/>
    <property type="evidence" value="ECO:0007669"/>
    <property type="project" value="TreeGrafter"/>
</dbReference>
<accession>A0A069CWC0</accession>
<dbReference type="SUPFAM" id="SSF53098">
    <property type="entry name" value="Ribonuclease H-like"/>
    <property type="match status" value="1"/>
</dbReference>